<dbReference type="InterPro" id="IPR036599">
    <property type="entry name" value="DNA_ligase_N_sf"/>
</dbReference>
<evidence type="ECO:0000256" key="5">
    <source>
        <dbReference type="ARBA" id="ARBA00022741"/>
    </source>
</evidence>
<sequence length="1704" mass="185497">MAGRGGESGDEAREGAGDAGREFAMSFESLQRYQEALARMEVEENSAEAAELGRIVGEIEQLGSGSSEALPNFPANFPSVKQIPGTRFVVDGFRSAGRYSVSYFLSHFHSDHYTGITPLWNKGLIFCSEITASLVLQVLKVAPELVVALPMGQKVCVDGVEVNLVDANHCPGAVQFLFRVPIGEEVGSQDGFHRYVHTGDMRYAAFMKDDASLAEYVGADAVFLDTTYCNPKFIFPSQAESVGYVAETVFNLMQGCEARSVDDDDMGEGLPASGSKVDGEECRDDEQQGSVGKVHDNSDDPSSSKGFGEDDEDVFRVARQGGMASTSKSVLFLISTYVIGKEKILTAVARKCDCLIYVNERKLSILKCLKLEDMGIFTTDPAATNVHVVGWSFLGETWPYFRPNFGNMEKILAESGFSRVVGFVPTGWAYELRKKTFSVRRKGSCEIHLVPYSEHSNYDELREYVGYLRPKEIIPTVGLEGGGVDGKAVAAMRKHFRNLVDETASKKKFLKCFTRRAVEESDVSLTKHTDAGASLVSVQVDTIAGKENGDGKVNVALPKAAFGRGARKRRREKDAPSADAGIEREDMAALIASQISLEAKKKSSTKEDTPSAVTHNGGGAKEMDLTPGAGRSPTVDAGQEVEESLSSILPSWVTEEQVQRLMRTANGDVNVAVANFYEQELDLMDEVQGWAGGVASTAGVEVGGLQVGVGSTQGNNLGELSSQQEPLKQEGLEVVGLLRSSASVETATTTASVLGKRLASKAVSKVSTSKTKSRTQASGKAARTTTAASGKTGKSKAKSSVSVTPLDKKQASQPSILNFFKKSGKEIMIHKVEMEKDPTQAVNDTLDFIDSGSQVGVDMDIEADNVVKTFTTTASAGLEGVSITQPVPKKVGKIDTIKENGVRGLFRYNDEVTQLLSILDGNINKDEAEVLLQKVHGNVSKALDLHYEMKPEHDQAKSVACNTISIGCVIEATSNQYEVEETSVAKGSDFSFVNKDLVREDLEVSKPGPSGSSSDHLESLAVKSEEPQSTSNISIGLNTNVGSVAMPVGQYNPIAHACWKVGEPAPYVHLARAFDLVEHESGRLKTGEMLCNMFRSLLALSPEDVLPAVYLATNRIAPDHESTDLNIGGSIVAAAISEATGTPRAKLRDMYNNMGDLGDVAQACRQNQTMLRPPPALRIRQVFTTLHQISKESGNGSGGRKKGLVLGLVRACREKETKYIVRTLVQNMRIGAMMRTVLHALAQAVVLHKCLPSDCPTEKSHESLKSKLQEASAAVVEAYNFLPNLDLLIPKLIDLGVEGLGASISVRAGTPIKPMLAKITNGIPEVLKKFQGKAFTCEYKYDGQRAQVHLLPDGSVRIFSRNGEDNTSKFPDVAEIVRSAMQPETQMFIIDAEVVAVDRENGNNLLAFQHLSTRERGTKDGSVVQNIKVEVCVFLFDIMLANSESLVKCPLRERRKYMHSIFPNLKPGHFQYANEITVESDEAQPESTSTSQKLDNLLDEAFGASCEGLMVKSLDEDSTYMASKRSDSWLKVKRDYVEGLHDTLDLVPIGGWHGNGRKAGWYSPYLVACYDSNNEEYQSVCRVMSGFSDAFYRESKEFYSEGRTLPKKPVYYQTREECDVWFSPEVVWEIRGADLTISPVHQAGVGLVHPSRGISMRFPRFISTRTDKKPEDASSPSDIADLFHQQTRKLNVPGIGGAQEDDSE</sequence>
<dbReference type="EMBL" id="CM026429">
    <property type="protein sequence ID" value="KAG0563187.1"/>
    <property type="molecule type" value="Genomic_DNA"/>
</dbReference>
<feature type="region of interest" description="Disordered" evidence="13">
    <location>
        <begin position="260"/>
        <end position="310"/>
    </location>
</feature>
<dbReference type="NCBIfam" id="TIGR00574">
    <property type="entry name" value="dnl1"/>
    <property type="match status" value="1"/>
</dbReference>
<dbReference type="FunFam" id="3.30.470.30:FF:000002">
    <property type="entry name" value="DNA ligase"/>
    <property type="match status" value="1"/>
</dbReference>
<dbReference type="GO" id="GO:0005524">
    <property type="term" value="F:ATP binding"/>
    <property type="evidence" value="ECO:0007669"/>
    <property type="project" value="UniProtKB-KW"/>
</dbReference>
<keyword evidence="11" id="KW-0233">DNA recombination</keyword>
<dbReference type="FunFam" id="2.40.50.140:FF:000220">
    <property type="entry name" value="DNA ligase"/>
    <property type="match status" value="1"/>
</dbReference>
<evidence type="ECO:0000256" key="2">
    <source>
        <dbReference type="ARBA" id="ARBA00007572"/>
    </source>
</evidence>
<evidence type="ECO:0000313" key="15">
    <source>
        <dbReference type="EMBL" id="KAG0563186.1"/>
    </source>
</evidence>
<feature type="region of interest" description="Disordered" evidence="13">
    <location>
        <begin position="599"/>
        <end position="635"/>
    </location>
</feature>
<dbReference type="GO" id="GO:0071897">
    <property type="term" value="P:DNA biosynthetic process"/>
    <property type="evidence" value="ECO:0007669"/>
    <property type="project" value="InterPro"/>
</dbReference>
<evidence type="ECO:0000256" key="11">
    <source>
        <dbReference type="RuleBase" id="RU000617"/>
    </source>
</evidence>
<name>A0A8T0GU28_CERPU</name>
<evidence type="ECO:0000256" key="12">
    <source>
        <dbReference type="RuleBase" id="RU004196"/>
    </source>
</evidence>
<dbReference type="SUPFAM" id="SSF56281">
    <property type="entry name" value="Metallo-hydrolase/oxidoreductase"/>
    <property type="match status" value="1"/>
</dbReference>
<comment type="similarity">
    <text evidence="2 12">Belongs to the ATP-dependent DNA ligase family.</text>
</comment>
<dbReference type="EMBL" id="CM026429">
    <property type="protein sequence ID" value="KAG0563185.1"/>
    <property type="molecule type" value="Genomic_DNA"/>
</dbReference>
<evidence type="ECO:0000313" key="16">
    <source>
        <dbReference type="Proteomes" id="UP000822688"/>
    </source>
</evidence>
<dbReference type="Pfam" id="PF04679">
    <property type="entry name" value="DNA_ligase_A_C"/>
    <property type="match status" value="1"/>
</dbReference>
<protein>
    <recommendedName>
        <fullName evidence="11">DNA ligase</fullName>
        <ecNumber evidence="11">6.5.1.1</ecNumber>
    </recommendedName>
</protein>
<dbReference type="CDD" id="cd07900">
    <property type="entry name" value="Adenylation_DNA_ligase_I_Euk"/>
    <property type="match status" value="1"/>
</dbReference>
<dbReference type="Gene3D" id="3.30.470.30">
    <property type="entry name" value="DNA ligase/mRNA capping enzyme"/>
    <property type="match status" value="1"/>
</dbReference>
<evidence type="ECO:0000256" key="4">
    <source>
        <dbReference type="ARBA" id="ARBA00022705"/>
    </source>
</evidence>
<proteinExistence type="inferred from homology"/>
<feature type="region of interest" description="Disordered" evidence="13">
    <location>
        <begin position="764"/>
        <end position="807"/>
    </location>
</feature>
<dbReference type="InterPro" id="IPR012309">
    <property type="entry name" value="DNA_ligase_ATP-dep_C"/>
</dbReference>
<dbReference type="InterPro" id="IPR012310">
    <property type="entry name" value="DNA_ligase_ATP-dep_cent"/>
</dbReference>
<evidence type="ECO:0000256" key="7">
    <source>
        <dbReference type="ARBA" id="ARBA00022840"/>
    </source>
</evidence>
<evidence type="ECO:0000256" key="13">
    <source>
        <dbReference type="SAM" id="MobiDB-lite"/>
    </source>
</evidence>
<dbReference type="InterPro" id="IPR016059">
    <property type="entry name" value="DNA_ligase_ATP-dep_CS"/>
</dbReference>
<dbReference type="Gene3D" id="2.40.50.140">
    <property type="entry name" value="Nucleic acid-binding proteins"/>
    <property type="match status" value="1"/>
</dbReference>
<evidence type="ECO:0000256" key="9">
    <source>
        <dbReference type="ARBA" id="ARBA00023242"/>
    </source>
</evidence>
<dbReference type="CDD" id="cd07969">
    <property type="entry name" value="OBF_DNA_ligase_I"/>
    <property type="match status" value="1"/>
</dbReference>
<dbReference type="CDD" id="cd16273">
    <property type="entry name" value="SNM1A-1C-like_MBL-fold"/>
    <property type="match status" value="1"/>
</dbReference>
<dbReference type="InterPro" id="IPR012308">
    <property type="entry name" value="DNA_ligase_ATP-dep_N"/>
</dbReference>
<evidence type="ECO:0000256" key="3">
    <source>
        <dbReference type="ARBA" id="ARBA00022598"/>
    </source>
</evidence>
<dbReference type="Proteomes" id="UP000822688">
    <property type="component" value="Chromosome 8"/>
</dbReference>
<feature type="compositionally biased region" description="Basic and acidic residues" evidence="13">
    <location>
        <begin position="572"/>
        <end position="583"/>
    </location>
</feature>
<dbReference type="Pfam" id="PF07522">
    <property type="entry name" value="DRMBL"/>
    <property type="match status" value="1"/>
</dbReference>
<feature type="compositionally biased region" description="Low complexity" evidence="13">
    <location>
        <begin position="777"/>
        <end position="804"/>
    </location>
</feature>
<keyword evidence="5 11" id="KW-0547">Nucleotide-binding</keyword>
<comment type="catalytic activity">
    <reaction evidence="10 11">
        <text>ATP + (deoxyribonucleotide)n-3'-hydroxyl + 5'-phospho-(deoxyribonucleotide)m = (deoxyribonucleotide)n+m + AMP + diphosphate.</text>
        <dbReference type="EC" id="6.5.1.1"/>
    </reaction>
</comment>
<feature type="region of interest" description="Disordered" evidence="13">
    <location>
        <begin position="1"/>
        <end position="20"/>
    </location>
</feature>
<dbReference type="PROSITE" id="PS00697">
    <property type="entry name" value="DNA_LIGASE_A1"/>
    <property type="match status" value="1"/>
</dbReference>
<dbReference type="GO" id="GO:0006273">
    <property type="term" value="P:lagging strand elongation"/>
    <property type="evidence" value="ECO:0007669"/>
    <property type="project" value="TreeGrafter"/>
</dbReference>
<evidence type="ECO:0000256" key="6">
    <source>
        <dbReference type="ARBA" id="ARBA00022763"/>
    </source>
</evidence>
<reference evidence="15" key="1">
    <citation type="submission" date="2020-06" db="EMBL/GenBank/DDBJ databases">
        <title>WGS assembly of Ceratodon purpureus strain R40.</title>
        <authorList>
            <person name="Carey S.B."/>
            <person name="Jenkins J."/>
            <person name="Shu S."/>
            <person name="Lovell J.T."/>
            <person name="Sreedasyam A."/>
            <person name="Maumus F."/>
            <person name="Tiley G.P."/>
            <person name="Fernandez-Pozo N."/>
            <person name="Barry K."/>
            <person name="Chen C."/>
            <person name="Wang M."/>
            <person name="Lipzen A."/>
            <person name="Daum C."/>
            <person name="Saski C.A."/>
            <person name="Payton A.C."/>
            <person name="Mcbreen J.C."/>
            <person name="Conrad R.E."/>
            <person name="Kollar L.M."/>
            <person name="Olsson S."/>
            <person name="Huttunen S."/>
            <person name="Landis J.B."/>
            <person name="Wickett N.J."/>
            <person name="Johnson M.G."/>
            <person name="Rensing S.A."/>
            <person name="Grimwood J."/>
            <person name="Schmutz J."/>
            <person name="Mcdaniel S.F."/>
        </authorList>
    </citation>
    <scope>NUCLEOTIDE SEQUENCE</scope>
    <source>
        <strain evidence="15">R40</strain>
    </source>
</reference>
<dbReference type="InterPro" id="IPR012340">
    <property type="entry name" value="NA-bd_OB-fold"/>
</dbReference>
<dbReference type="Pfam" id="PF01068">
    <property type="entry name" value="DNA_ligase_A_M"/>
    <property type="match status" value="1"/>
</dbReference>
<dbReference type="EMBL" id="CM026429">
    <property type="protein sequence ID" value="KAG0563186.1"/>
    <property type="molecule type" value="Genomic_DNA"/>
</dbReference>
<keyword evidence="4" id="KW-0235">DNA replication</keyword>
<feature type="compositionally biased region" description="Basic and acidic residues" evidence="13">
    <location>
        <begin position="599"/>
        <end position="609"/>
    </location>
</feature>
<dbReference type="GO" id="GO:0006281">
    <property type="term" value="P:DNA repair"/>
    <property type="evidence" value="ECO:0007669"/>
    <property type="project" value="UniProtKB-KW"/>
</dbReference>
<keyword evidence="6 11" id="KW-0227">DNA damage</keyword>
<dbReference type="OrthoDB" id="206088at2759"/>
<keyword evidence="9" id="KW-0539">Nucleus</keyword>
<feature type="compositionally biased region" description="Basic and acidic residues" evidence="13">
    <location>
        <begin position="10"/>
        <end position="20"/>
    </location>
</feature>
<evidence type="ECO:0000256" key="10">
    <source>
        <dbReference type="ARBA" id="ARBA00034003"/>
    </source>
</evidence>
<dbReference type="EC" id="6.5.1.1" evidence="11"/>
<dbReference type="PROSITE" id="PS50160">
    <property type="entry name" value="DNA_LIGASE_A3"/>
    <property type="match status" value="1"/>
</dbReference>
<evidence type="ECO:0000259" key="14">
    <source>
        <dbReference type="PROSITE" id="PS50160"/>
    </source>
</evidence>
<dbReference type="SUPFAM" id="SSF56091">
    <property type="entry name" value="DNA ligase/mRNA capping enzyme, catalytic domain"/>
    <property type="match status" value="1"/>
</dbReference>
<dbReference type="Gene3D" id="3.30.1490.70">
    <property type="match status" value="1"/>
</dbReference>
<feature type="region of interest" description="Disordered" evidence="13">
    <location>
        <begin position="563"/>
        <end position="583"/>
    </location>
</feature>
<dbReference type="GO" id="GO:0006310">
    <property type="term" value="P:DNA recombination"/>
    <property type="evidence" value="ECO:0007669"/>
    <property type="project" value="UniProtKB-KW"/>
</dbReference>
<keyword evidence="8 11" id="KW-0234">DNA repair</keyword>
<dbReference type="InterPro" id="IPR050191">
    <property type="entry name" value="ATP-dep_DNA_ligase"/>
</dbReference>
<feature type="region of interest" description="Disordered" evidence="13">
    <location>
        <begin position="1003"/>
        <end position="1034"/>
    </location>
</feature>
<comment type="subcellular location">
    <subcellularLocation>
        <location evidence="1">Nucleus</location>
    </subcellularLocation>
</comment>
<dbReference type="InterPro" id="IPR036866">
    <property type="entry name" value="RibonucZ/Hydroxyglut_hydro"/>
</dbReference>
<keyword evidence="7 11" id="KW-0067">ATP-binding</keyword>
<dbReference type="SUPFAM" id="SSF117018">
    <property type="entry name" value="ATP-dependent DNA ligase DNA-binding domain"/>
    <property type="match status" value="1"/>
</dbReference>
<dbReference type="GO" id="GO:0003910">
    <property type="term" value="F:DNA ligase (ATP) activity"/>
    <property type="evidence" value="ECO:0007669"/>
    <property type="project" value="UniProtKB-EC"/>
</dbReference>
<keyword evidence="16" id="KW-1185">Reference proteome</keyword>
<dbReference type="EMBL" id="CM026429">
    <property type="protein sequence ID" value="KAG0563184.1"/>
    <property type="molecule type" value="Genomic_DNA"/>
</dbReference>
<evidence type="ECO:0000256" key="8">
    <source>
        <dbReference type="ARBA" id="ARBA00023204"/>
    </source>
</evidence>
<dbReference type="GO" id="GO:0003677">
    <property type="term" value="F:DNA binding"/>
    <property type="evidence" value="ECO:0007669"/>
    <property type="project" value="InterPro"/>
</dbReference>
<organism evidence="15 16">
    <name type="scientific">Ceratodon purpureus</name>
    <name type="common">Fire moss</name>
    <name type="synonym">Dicranum purpureum</name>
    <dbReference type="NCBI Taxonomy" id="3225"/>
    <lineage>
        <taxon>Eukaryota</taxon>
        <taxon>Viridiplantae</taxon>
        <taxon>Streptophyta</taxon>
        <taxon>Embryophyta</taxon>
        <taxon>Bryophyta</taxon>
        <taxon>Bryophytina</taxon>
        <taxon>Bryopsida</taxon>
        <taxon>Dicranidae</taxon>
        <taxon>Pseudoditrichales</taxon>
        <taxon>Ditrichaceae</taxon>
        <taxon>Ceratodon</taxon>
    </lineage>
</organism>
<evidence type="ECO:0000256" key="1">
    <source>
        <dbReference type="ARBA" id="ARBA00004123"/>
    </source>
</evidence>
<dbReference type="InterPro" id="IPR011084">
    <property type="entry name" value="DRMBL"/>
</dbReference>
<dbReference type="PANTHER" id="PTHR45674">
    <property type="entry name" value="DNA LIGASE 1/3 FAMILY MEMBER"/>
    <property type="match status" value="1"/>
</dbReference>
<gene>
    <name evidence="15" type="ORF">KC19_8G009900</name>
</gene>
<feature type="compositionally biased region" description="Basic and acidic residues" evidence="13">
    <location>
        <begin position="1015"/>
        <end position="1026"/>
    </location>
</feature>
<dbReference type="Gene3D" id="1.10.3260.10">
    <property type="entry name" value="DNA ligase, ATP-dependent, N-terminal domain"/>
    <property type="match status" value="1"/>
</dbReference>
<dbReference type="SUPFAM" id="SSF50249">
    <property type="entry name" value="Nucleic acid-binding proteins"/>
    <property type="match status" value="1"/>
</dbReference>
<keyword evidence="3 11" id="KW-0436">Ligase</keyword>
<accession>A0A8T0GU28</accession>
<dbReference type="Pfam" id="PF04675">
    <property type="entry name" value="DNA_ligase_A_N"/>
    <property type="match status" value="1"/>
</dbReference>
<dbReference type="GO" id="GO:0005634">
    <property type="term" value="C:nucleus"/>
    <property type="evidence" value="ECO:0007669"/>
    <property type="project" value="UniProtKB-SubCell"/>
</dbReference>
<dbReference type="Gene3D" id="3.60.15.10">
    <property type="entry name" value="Ribonuclease Z/Hydroxyacylglutathione hydrolase-like"/>
    <property type="match status" value="1"/>
</dbReference>
<dbReference type="Gene3D" id="3.40.50.12650">
    <property type="match status" value="2"/>
</dbReference>
<feature type="domain" description="ATP-dependent DNA ligase family profile" evidence="14">
    <location>
        <begin position="1424"/>
        <end position="1571"/>
    </location>
</feature>
<dbReference type="InterPro" id="IPR000977">
    <property type="entry name" value="DNA_ligase_ATP-dep"/>
</dbReference>
<dbReference type="PANTHER" id="PTHR45674:SF9">
    <property type="entry name" value="DNA LIGASE 3"/>
    <property type="match status" value="1"/>
</dbReference>
<comment type="caution">
    <text evidence="15">The sequence shown here is derived from an EMBL/GenBank/DDBJ whole genome shotgun (WGS) entry which is preliminary data.</text>
</comment>